<dbReference type="Gene3D" id="3.40.630.30">
    <property type="match status" value="1"/>
</dbReference>
<reference evidence="3 4" key="1">
    <citation type="submission" date="2020-11" db="EMBL/GenBank/DDBJ databases">
        <title>genome sequence of strain KACC 18849.</title>
        <authorList>
            <person name="Gao J."/>
            <person name="Zhang X."/>
        </authorList>
    </citation>
    <scope>NUCLEOTIDE SEQUENCE [LARGE SCALE GENOMIC DNA]</scope>
    <source>
        <strain evidence="3 4">KACC 18849</strain>
    </source>
</reference>
<dbReference type="RefSeq" id="WP_198574563.1">
    <property type="nucleotide sequence ID" value="NZ_JADWOX010000001.1"/>
</dbReference>
<sequence>MERALQARVIEVADLGAPERALWNALRDADPLLASPYFDLRYIETAADCAPGARIAVLERGARIVGFLPFQRRGSVLQPLGAPLSDFHGLVAEPGVELAQVLALLGAERMRFSGLVTREPAGELSVRHAMAADLSNGFEAYQAGRSAAFLKDKRRRARALERDHGQTVFTFERPTPDLLAWLVAQKRDQIRRTHQHDIFACGWTQDLLHRLAKYDDADFCLRLAVLRAGGTIVAAELGLTSGDRHHLWFPIYDQDFARYSPGALMTLETLRAAAALGVARVDFGPSEEAYKEDFAQPMEPVLEGTLAVRPSLMTHLRGAPGADRIDEVGRRLARRLDRISACEPGLIGQVRGGASFVTALGRRHPKVGAGVGAGIGVIGLGLSIGLLAD</sequence>
<feature type="domain" description="BioF2-like acetyltransferase" evidence="2">
    <location>
        <begin position="150"/>
        <end position="292"/>
    </location>
</feature>
<dbReference type="EMBL" id="JADWOX010000001">
    <property type="protein sequence ID" value="MBI1682632.1"/>
    <property type="molecule type" value="Genomic_DNA"/>
</dbReference>
<feature type="transmembrane region" description="Helical" evidence="1">
    <location>
        <begin position="367"/>
        <end position="388"/>
    </location>
</feature>
<dbReference type="SUPFAM" id="SSF55729">
    <property type="entry name" value="Acyl-CoA N-acyltransferases (Nat)"/>
    <property type="match status" value="1"/>
</dbReference>
<evidence type="ECO:0000256" key="1">
    <source>
        <dbReference type="SAM" id="Phobius"/>
    </source>
</evidence>
<dbReference type="Proteomes" id="UP000639859">
    <property type="component" value="Unassembled WGS sequence"/>
</dbReference>
<keyword evidence="1" id="KW-1133">Transmembrane helix</keyword>
<gene>
    <name evidence="3" type="ORF">I4Q42_03025</name>
</gene>
<keyword evidence="1" id="KW-0472">Membrane</keyword>
<evidence type="ECO:0000313" key="4">
    <source>
        <dbReference type="Proteomes" id="UP000639859"/>
    </source>
</evidence>
<organism evidence="3 4">
    <name type="scientific">Caulobacter hibisci</name>
    <dbReference type="NCBI Taxonomy" id="2035993"/>
    <lineage>
        <taxon>Bacteria</taxon>
        <taxon>Pseudomonadati</taxon>
        <taxon>Pseudomonadota</taxon>
        <taxon>Alphaproteobacteria</taxon>
        <taxon>Caulobacterales</taxon>
        <taxon>Caulobacteraceae</taxon>
        <taxon>Caulobacter</taxon>
    </lineage>
</organism>
<keyword evidence="4" id="KW-1185">Reference proteome</keyword>
<comment type="caution">
    <text evidence="3">The sequence shown here is derived from an EMBL/GenBank/DDBJ whole genome shotgun (WGS) entry which is preliminary data.</text>
</comment>
<name>A0ABS0SSL5_9CAUL</name>
<protein>
    <submittedName>
        <fullName evidence="3">GNAT family N-acetyltransferase</fullName>
    </submittedName>
</protein>
<keyword evidence="1" id="KW-0812">Transmembrane</keyword>
<dbReference type="InterPro" id="IPR016181">
    <property type="entry name" value="Acyl_CoA_acyltransferase"/>
</dbReference>
<dbReference type="Pfam" id="PF13480">
    <property type="entry name" value="Acetyltransf_6"/>
    <property type="match status" value="1"/>
</dbReference>
<evidence type="ECO:0000313" key="3">
    <source>
        <dbReference type="EMBL" id="MBI1682632.1"/>
    </source>
</evidence>
<proteinExistence type="predicted"/>
<dbReference type="InterPro" id="IPR038740">
    <property type="entry name" value="BioF2-like_GNAT_dom"/>
</dbReference>
<accession>A0ABS0SSL5</accession>
<evidence type="ECO:0000259" key="2">
    <source>
        <dbReference type="Pfam" id="PF13480"/>
    </source>
</evidence>